<evidence type="ECO:0000313" key="1">
    <source>
        <dbReference type="EMBL" id="OQD95153.1"/>
    </source>
</evidence>
<organism evidence="1 2">
    <name type="scientific">Penicillium vulpinum</name>
    <dbReference type="NCBI Taxonomy" id="29845"/>
    <lineage>
        <taxon>Eukaryota</taxon>
        <taxon>Fungi</taxon>
        <taxon>Dikarya</taxon>
        <taxon>Ascomycota</taxon>
        <taxon>Pezizomycotina</taxon>
        <taxon>Eurotiomycetes</taxon>
        <taxon>Eurotiomycetidae</taxon>
        <taxon>Eurotiales</taxon>
        <taxon>Aspergillaceae</taxon>
        <taxon>Penicillium</taxon>
    </lineage>
</organism>
<accession>A0A1V6R132</accession>
<evidence type="ECO:0000313" key="2">
    <source>
        <dbReference type="Proteomes" id="UP000191518"/>
    </source>
</evidence>
<protein>
    <submittedName>
        <fullName evidence="1">Uncharacterized protein</fullName>
    </submittedName>
</protein>
<dbReference type="Proteomes" id="UP000191518">
    <property type="component" value="Unassembled WGS sequence"/>
</dbReference>
<name>A0A1V6R132_9EURO</name>
<proteinExistence type="predicted"/>
<dbReference type="EMBL" id="MDYP01000118">
    <property type="protein sequence ID" value="OQD95153.1"/>
    <property type="molecule type" value="Genomic_DNA"/>
</dbReference>
<keyword evidence="2" id="KW-1185">Reference proteome</keyword>
<dbReference type="AlphaFoldDB" id="A0A1V6R132"/>
<reference evidence="2" key="1">
    <citation type="journal article" date="2017" name="Nat. Microbiol.">
        <title>Global analysis of biosynthetic gene clusters reveals vast potential of secondary metabolite production in Penicillium species.</title>
        <authorList>
            <person name="Nielsen J.C."/>
            <person name="Grijseels S."/>
            <person name="Prigent S."/>
            <person name="Ji B."/>
            <person name="Dainat J."/>
            <person name="Nielsen K.F."/>
            <person name="Frisvad J.C."/>
            <person name="Workman M."/>
            <person name="Nielsen J."/>
        </authorList>
    </citation>
    <scope>NUCLEOTIDE SEQUENCE [LARGE SCALE GENOMIC DNA]</scope>
    <source>
        <strain evidence="2">IBT 29486</strain>
    </source>
</reference>
<comment type="caution">
    <text evidence="1">The sequence shown here is derived from an EMBL/GenBank/DDBJ whole genome shotgun (WGS) entry which is preliminary data.</text>
</comment>
<gene>
    <name evidence="1" type="ORF">PENVUL_c119G05131</name>
</gene>
<sequence length="127" mass="14702">MPMIFRLPRERPLRNWCWCHIDRRWLSLSDIAPYLWVPARRIGVRLASSVSRCASLLVGNLQHWVCFACDAVVSEIFEVTHSSWEGDIRKTVPPRLGYCREYLRLPLPILAMSRLLVVSKLDPEAAT</sequence>